<reference evidence="2" key="3">
    <citation type="submission" date="2015-04" db="UniProtKB">
        <authorList>
            <consortium name="EnsemblPlants"/>
        </authorList>
    </citation>
    <scope>IDENTIFICATION</scope>
    <source>
        <strain evidence="2">cv. Jemalong A17</strain>
    </source>
</reference>
<keyword evidence="3" id="KW-1185">Reference proteome</keyword>
<evidence type="ECO:0000313" key="1">
    <source>
        <dbReference type="EMBL" id="KEH32103.1"/>
    </source>
</evidence>
<reference evidence="1 3" key="2">
    <citation type="journal article" date="2014" name="BMC Genomics">
        <title>An improved genome release (version Mt4.0) for the model legume Medicago truncatula.</title>
        <authorList>
            <person name="Tang H."/>
            <person name="Krishnakumar V."/>
            <person name="Bidwell S."/>
            <person name="Rosen B."/>
            <person name="Chan A."/>
            <person name="Zhou S."/>
            <person name="Gentzbittel L."/>
            <person name="Childs K.L."/>
            <person name="Yandell M."/>
            <person name="Gundlach H."/>
            <person name="Mayer K.F."/>
            <person name="Schwartz D.C."/>
            <person name="Town C.D."/>
        </authorList>
    </citation>
    <scope>GENOME REANNOTATION</scope>
    <source>
        <strain evidence="1">A17</strain>
        <strain evidence="2 3">cv. Jemalong A17</strain>
    </source>
</reference>
<gene>
    <name evidence="1" type="ordered locus">MTR_4g113395</name>
</gene>
<dbReference type="STRING" id="3880.A0A072USM9"/>
<dbReference type="PANTHER" id="PTHR33116:SF78">
    <property type="entry name" value="OS12G0587133 PROTEIN"/>
    <property type="match status" value="1"/>
</dbReference>
<protein>
    <recommendedName>
        <fullName evidence="4">Reverse transcriptase zinc-binding domain-containing protein</fullName>
    </recommendedName>
</protein>
<dbReference type="Proteomes" id="UP000002051">
    <property type="component" value="Chromosome 4"/>
</dbReference>
<proteinExistence type="predicted"/>
<evidence type="ECO:0000313" key="2">
    <source>
        <dbReference type="EnsemblPlants" id="KEH32103"/>
    </source>
</evidence>
<evidence type="ECO:0008006" key="4">
    <source>
        <dbReference type="Google" id="ProtNLM"/>
    </source>
</evidence>
<dbReference type="EMBL" id="CM001220">
    <property type="protein sequence ID" value="KEH32103.1"/>
    <property type="molecule type" value="Genomic_DNA"/>
</dbReference>
<dbReference type="EnsemblPlants" id="KEH32103">
    <property type="protein sequence ID" value="KEH32103"/>
    <property type="gene ID" value="MTR_4g113395"/>
</dbReference>
<sequence>MRLILLLFEDVSGLKVNFHKSMLTGVNVPDSWLSEAALVMNCRRGTILFVYLGMPIGGDPKKLSFLKLVVDRIVSRLSLWSNKFLSLGGRLVLLKSVMSSIPVYFLSFFKAPTGWGWVQEGGRHCSSWWRSVCRLREGLGEGIGRWFDDYIRRVLGDGKNTLFWNDNWVWDIPLRCKFHRLFDMAVRKECSVEEISRVGWEENAHDTWRWLLHPSHGYTVREAYHFLTNNGNPVYRSMVDDVWHKYIPSKMYGIKLLFRHL</sequence>
<dbReference type="PANTHER" id="PTHR33116">
    <property type="entry name" value="REVERSE TRANSCRIPTASE ZINC-BINDING DOMAIN-CONTAINING PROTEIN-RELATED-RELATED"/>
    <property type="match status" value="1"/>
</dbReference>
<reference evidence="1 3" key="1">
    <citation type="journal article" date="2011" name="Nature">
        <title>The Medicago genome provides insight into the evolution of rhizobial symbioses.</title>
        <authorList>
            <person name="Young N.D."/>
            <person name="Debelle F."/>
            <person name="Oldroyd G.E."/>
            <person name="Geurts R."/>
            <person name="Cannon S.B."/>
            <person name="Udvardi M.K."/>
            <person name="Benedito V.A."/>
            <person name="Mayer K.F."/>
            <person name="Gouzy J."/>
            <person name="Schoof H."/>
            <person name="Van de Peer Y."/>
            <person name="Proost S."/>
            <person name="Cook D.R."/>
            <person name="Meyers B.C."/>
            <person name="Spannagl M."/>
            <person name="Cheung F."/>
            <person name="De Mita S."/>
            <person name="Krishnakumar V."/>
            <person name="Gundlach H."/>
            <person name="Zhou S."/>
            <person name="Mudge J."/>
            <person name="Bharti A.K."/>
            <person name="Murray J.D."/>
            <person name="Naoumkina M.A."/>
            <person name="Rosen B."/>
            <person name="Silverstein K.A."/>
            <person name="Tang H."/>
            <person name="Rombauts S."/>
            <person name="Zhao P.X."/>
            <person name="Zhou P."/>
            <person name="Barbe V."/>
            <person name="Bardou P."/>
            <person name="Bechner M."/>
            <person name="Bellec A."/>
            <person name="Berger A."/>
            <person name="Berges H."/>
            <person name="Bidwell S."/>
            <person name="Bisseling T."/>
            <person name="Choisne N."/>
            <person name="Couloux A."/>
            <person name="Denny R."/>
            <person name="Deshpande S."/>
            <person name="Dai X."/>
            <person name="Doyle J.J."/>
            <person name="Dudez A.M."/>
            <person name="Farmer A.D."/>
            <person name="Fouteau S."/>
            <person name="Franken C."/>
            <person name="Gibelin C."/>
            <person name="Gish J."/>
            <person name="Goldstein S."/>
            <person name="Gonzalez A.J."/>
            <person name="Green P.J."/>
            <person name="Hallab A."/>
            <person name="Hartog M."/>
            <person name="Hua A."/>
            <person name="Humphray S.J."/>
            <person name="Jeong D.H."/>
            <person name="Jing Y."/>
            <person name="Jocker A."/>
            <person name="Kenton S.M."/>
            <person name="Kim D.J."/>
            <person name="Klee K."/>
            <person name="Lai H."/>
            <person name="Lang C."/>
            <person name="Lin S."/>
            <person name="Macmil S.L."/>
            <person name="Magdelenat G."/>
            <person name="Matthews L."/>
            <person name="McCorrison J."/>
            <person name="Monaghan E.L."/>
            <person name="Mun J.H."/>
            <person name="Najar F.Z."/>
            <person name="Nicholson C."/>
            <person name="Noirot C."/>
            <person name="O'Bleness M."/>
            <person name="Paule C.R."/>
            <person name="Poulain J."/>
            <person name="Prion F."/>
            <person name="Qin B."/>
            <person name="Qu C."/>
            <person name="Retzel E.F."/>
            <person name="Riddle C."/>
            <person name="Sallet E."/>
            <person name="Samain S."/>
            <person name="Samson N."/>
            <person name="Sanders I."/>
            <person name="Saurat O."/>
            <person name="Scarpelli C."/>
            <person name="Schiex T."/>
            <person name="Segurens B."/>
            <person name="Severin A.J."/>
            <person name="Sherrier D.J."/>
            <person name="Shi R."/>
            <person name="Sims S."/>
            <person name="Singer S.R."/>
            <person name="Sinharoy S."/>
            <person name="Sterck L."/>
            <person name="Viollet A."/>
            <person name="Wang B.B."/>
            <person name="Wang K."/>
            <person name="Wang M."/>
            <person name="Wang X."/>
            <person name="Warfsmann J."/>
            <person name="Weissenbach J."/>
            <person name="White D.D."/>
            <person name="White J.D."/>
            <person name="Wiley G.B."/>
            <person name="Wincker P."/>
            <person name="Xing Y."/>
            <person name="Yang L."/>
            <person name="Yao Z."/>
            <person name="Ying F."/>
            <person name="Zhai J."/>
            <person name="Zhou L."/>
            <person name="Zuber A."/>
            <person name="Denarie J."/>
            <person name="Dixon R.A."/>
            <person name="May G.D."/>
            <person name="Schwartz D.C."/>
            <person name="Rogers J."/>
            <person name="Quetier F."/>
            <person name="Town C.D."/>
            <person name="Roe B.A."/>
        </authorList>
    </citation>
    <scope>NUCLEOTIDE SEQUENCE [LARGE SCALE GENOMIC DNA]</scope>
    <source>
        <strain evidence="1">A17</strain>
        <strain evidence="2 3">cv. Jemalong A17</strain>
    </source>
</reference>
<dbReference type="AlphaFoldDB" id="A0A072USM9"/>
<accession>A0A072USM9</accession>
<evidence type="ECO:0000313" key="3">
    <source>
        <dbReference type="Proteomes" id="UP000002051"/>
    </source>
</evidence>
<name>A0A072USM9_MEDTR</name>
<dbReference type="HOGENOM" id="CLU_000680_15_0_1"/>
<organism evidence="1 3">
    <name type="scientific">Medicago truncatula</name>
    <name type="common">Barrel medic</name>
    <name type="synonym">Medicago tribuloides</name>
    <dbReference type="NCBI Taxonomy" id="3880"/>
    <lineage>
        <taxon>Eukaryota</taxon>
        <taxon>Viridiplantae</taxon>
        <taxon>Streptophyta</taxon>
        <taxon>Embryophyta</taxon>
        <taxon>Tracheophyta</taxon>
        <taxon>Spermatophyta</taxon>
        <taxon>Magnoliopsida</taxon>
        <taxon>eudicotyledons</taxon>
        <taxon>Gunneridae</taxon>
        <taxon>Pentapetalae</taxon>
        <taxon>rosids</taxon>
        <taxon>fabids</taxon>
        <taxon>Fabales</taxon>
        <taxon>Fabaceae</taxon>
        <taxon>Papilionoideae</taxon>
        <taxon>50 kb inversion clade</taxon>
        <taxon>NPAAA clade</taxon>
        <taxon>Hologalegina</taxon>
        <taxon>IRL clade</taxon>
        <taxon>Trifolieae</taxon>
        <taxon>Medicago</taxon>
    </lineage>
</organism>